<gene>
    <name evidence="2" type="primary">cloSI</name>
    <name evidence="2" type="ORF">CLPUN_33940</name>
</gene>
<name>A0A1S8TCE3_9CLOT</name>
<dbReference type="Proteomes" id="UP000190890">
    <property type="component" value="Unassembled WGS sequence"/>
</dbReference>
<evidence type="ECO:0000256" key="1">
    <source>
        <dbReference type="SAM" id="SignalP"/>
    </source>
</evidence>
<dbReference type="OrthoDB" id="5507507at2"/>
<keyword evidence="2" id="KW-0378">Hydrolase</keyword>
<dbReference type="InterPro" id="IPR005077">
    <property type="entry name" value="Peptidase_C11"/>
</dbReference>
<comment type="caution">
    <text evidence="2">The sequence shown here is derived from an EMBL/GenBank/DDBJ whole genome shotgun (WGS) entry which is preliminary data.</text>
</comment>
<evidence type="ECO:0000313" key="3">
    <source>
        <dbReference type="Proteomes" id="UP000190890"/>
    </source>
</evidence>
<feature type="chain" id="PRO_5013091623" evidence="1">
    <location>
        <begin position="28"/>
        <end position="551"/>
    </location>
</feature>
<dbReference type="EC" id="3.4.22.8" evidence="2"/>
<dbReference type="EMBL" id="LZZM01000188">
    <property type="protein sequence ID" value="OOM75264.1"/>
    <property type="molecule type" value="Genomic_DNA"/>
</dbReference>
<keyword evidence="3" id="KW-1185">Reference proteome</keyword>
<protein>
    <submittedName>
        <fullName evidence="2">Clostripain</fullName>
        <ecNumber evidence="2">3.4.22.8</ecNumber>
    </submittedName>
</protein>
<dbReference type="RefSeq" id="WP_077848422.1">
    <property type="nucleotide sequence ID" value="NZ_LZZM01000188.1"/>
</dbReference>
<dbReference type="PANTHER" id="PTHR37835">
    <property type="entry name" value="ALPHA-CLOSTRIPAIN"/>
    <property type="match status" value="1"/>
</dbReference>
<dbReference type="PANTHER" id="PTHR37835:SF1">
    <property type="entry name" value="ALPHA-CLOSTRIPAIN"/>
    <property type="match status" value="1"/>
</dbReference>
<feature type="signal peptide" evidence="1">
    <location>
        <begin position="1"/>
        <end position="27"/>
    </location>
</feature>
<dbReference type="GO" id="GO:0004197">
    <property type="term" value="F:cysteine-type endopeptidase activity"/>
    <property type="evidence" value="ECO:0007669"/>
    <property type="project" value="UniProtKB-EC"/>
</dbReference>
<reference evidence="2 3" key="1">
    <citation type="submission" date="2016-05" db="EMBL/GenBank/DDBJ databases">
        <title>Microbial solvent formation.</title>
        <authorList>
            <person name="Poehlein A."/>
            <person name="Montoya Solano J.D."/>
            <person name="Flitsch S."/>
            <person name="Krabben P."/>
            <person name="Duerre P."/>
            <person name="Daniel R."/>
        </authorList>
    </citation>
    <scope>NUCLEOTIDE SEQUENCE [LARGE SCALE GENOMIC DNA]</scope>
    <source>
        <strain evidence="2 3">DSM 2619</strain>
    </source>
</reference>
<accession>A0A1S8TCE3</accession>
<dbReference type="NCBIfam" id="TIGR02806">
    <property type="entry name" value="clostrip"/>
    <property type="match status" value="1"/>
</dbReference>
<dbReference type="Pfam" id="PF03415">
    <property type="entry name" value="Peptidase_C11"/>
    <property type="match status" value="1"/>
</dbReference>
<organism evidence="2 3">
    <name type="scientific">Clostridium puniceum</name>
    <dbReference type="NCBI Taxonomy" id="29367"/>
    <lineage>
        <taxon>Bacteria</taxon>
        <taxon>Bacillati</taxon>
        <taxon>Bacillota</taxon>
        <taxon>Clostridia</taxon>
        <taxon>Eubacteriales</taxon>
        <taxon>Clostridiaceae</taxon>
        <taxon>Clostridium</taxon>
    </lineage>
</organism>
<dbReference type="AlphaFoldDB" id="A0A1S8TCE3"/>
<sequence length="551" mass="61307">MIKNKFTLLTSAIFIATFLFCVTPVKAIDSIDNNASTETNTDINSIDKPYTKEVTQETNNANNILAKKIGSKTSSNTNKKLTVMVYSDADNNLEESLLEDIQQMKDGYVDNPNLNLIVLVDRTPDYSEDSNVLGEDFSDTRMYKIEKNKAIRINGGDQFPEITKTNTYEANMGDGNTLKKFIDSCKKNYPADKYSLIISNHGGGARDSKLLQKPKDPKAVCWDDTNDGDCLYTAEITDTLTNNESVDVLAYDACLMGTAEVAYQYRSGNGSFQANVMVASAPVVWGNGYDYKKIFSRLKSGGGNNGLTDTTLGGKEQFFDPSAVTDLQLGAIMVEAQRDSAKAANANDQVLSCYDLTKIENVKNSVDKLAISLWNENKKADMESLRGTGKTVSLIHYFIETDKYEWLAYPYFDLYDLCKKISTSTVFSTNVKSLAVDVMKNVDAMIVYSYGGTKFKGFTEGKSGLSIFLPDGNKMYRDVSANISYSEWTGQRWYNSIDTTTLQSDYLYGKLSWCKDGQSPEANNVGNWFELLDSWFDSSNDQTGGDNGYQW</sequence>
<dbReference type="STRING" id="29367.CLPUN_33940"/>
<evidence type="ECO:0000313" key="2">
    <source>
        <dbReference type="EMBL" id="OOM75264.1"/>
    </source>
</evidence>
<dbReference type="InterPro" id="IPR014173">
    <property type="entry name" value="Pept_C11_CLOspp"/>
</dbReference>
<keyword evidence="1" id="KW-0732">Signal</keyword>
<dbReference type="Gene3D" id="3.40.50.11970">
    <property type="match status" value="1"/>
</dbReference>
<proteinExistence type="predicted"/>